<protein>
    <submittedName>
        <fullName evidence="1">Uncharacterized protein</fullName>
    </submittedName>
</protein>
<sequence>MNSKLYTNSINSKMSQKLDEVEDVFQLDEVEDVSNLDEVEDVSELEFCSQ</sequence>
<reference evidence="1" key="1">
    <citation type="submission" date="2014-05" db="EMBL/GenBank/DDBJ databases">
        <authorList>
            <person name="Chronopoulou M."/>
        </authorList>
    </citation>
    <scope>NUCLEOTIDE SEQUENCE</scope>
    <source>
        <tissue evidence="1">Whole organism</tissue>
    </source>
</reference>
<dbReference type="EMBL" id="HACA01022318">
    <property type="protein sequence ID" value="CDW39679.1"/>
    <property type="molecule type" value="Transcribed_RNA"/>
</dbReference>
<name>A0A0K2UN23_LEPSM</name>
<dbReference type="AlphaFoldDB" id="A0A0K2UN23"/>
<accession>A0A0K2UN23</accession>
<evidence type="ECO:0000313" key="1">
    <source>
        <dbReference type="EMBL" id="CDW39679.1"/>
    </source>
</evidence>
<proteinExistence type="predicted"/>
<organism evidence="1">
    <name type="scientific">Lepeophtheirus salmonis</name>
    <name type="common">Salmon louse</name>
    <name type="synonym">Caligus salmonis</name>
    <dbReference type="NCBI Taxonomy" id="72036"/>
    <lineage>
        <taxon>Eukaryota</taxon>
        <taxon>Metazoa</taxon>
        <taxon>Ecdysozoa</taxon>
        <taxon>Arthropoda</taxon>
        <taxon>Crustacea</taxon>
        <taxon>Multicrustacea</taxon>
        <taxon>Hexanauplia</taxon>
        <taxon>Copepoda</taxon>
        <taxon>Siphonostomatoida</taxon>
        <taxon>Caligidae</taxon>
        <taxon>Lepeophtheirus</taxon>
    </lineage>
</organism>